<evidence type="ECO:0000256" key="1">
    <source>
        <dbReference type="SAM" id="Phobius"/>
    </source>
</evidence>
<feature type="transmembrane region" description="Helical" evidence="1">
    <location>
        <begin position="85"/>
        <end position="109"/>
    </location>
</feature>
<keyword evidence="1" id="KW-0812">Transmembrane</keyword>
<organism evidence="2 3">
    <name type="scientific">Giardia duodenalis assemblage B</name>
    <dbReference type="NCBI Taxonomy" id="1394984"/>
    <lineage>
        <taxon>Eukaryota</taxon>
        <taxon>Metamonada</taxon>
        <taxon>Diplomonadida</taxon>
        <taxon>Hexamitidae</taxon>
        <taxon>Giardiinae</taxon>
        <taxon>Giardia</taxon>
    </lineage>
</organism>
<protein>
    <submittedName>
        <fullName evidence="2">Uncharacterized protein</fullName>
    </submittedName>
</protein>
<feature type="transmembrane region" description="Helical" evidence="1">
    <location>
        <begin position="53"/>
        <end position="73"/>
    </location>
</feature>
<feature type="transmembrane region" description="Helical" evidence="1">
    <location>
        <begin position="20"/>
        <end position="41"/>
    </location>
</feature>
<dbReference type="Proteomes" id="UP000070089">
    <property type="component" value="Unassembled WGS sequence"/>
</dbReference>
<dbReference type="EMBL" id="JXTI01000011">
    <property type="protein sequence ID" value="KWX15247.1"/>
    <property type="molecule type" value="Genomic_DNA"/>
</dbReference>
<accession>A0A132NYU2</accession>
<dbReference type="PROSITE" id="PS51257">
    <property type="entry name" value="PROKAR_LIPOPROTEIN"/>
    <property type="match status" value="1"/>
</dbReference>
<dbReference type="OrthoDB" id="10249600at2759"/>
<proteinExistence type="predicted"/>
<keyword evidence="1" id="KW-0472">Membrane</keyword>
<feature type="transmembrane region" description="Helical" evidence="1">
    <location>
        <begin position="121"/>
        <end position="144"/>
    </location>
</feature>
<comment type="caution">
    <text evidence="2">The sequence shown here is derived from an EMBL/GenBank/DDBJ whole genome shotgun (WGS) entry which is preliminary data.</text>
</comment>
<dbReference type="VEuPathDB" id="GiardiaDB:QR46_0683"/>
<evidence type="ECO:0000313" key="2">
    <source>
        <dbReference type="EMBL" id="KWX15247.1"/>
    </source>
</evidence>
<name>A0A132NYU2_GIAIN</name>
<reference evidence="2 3" key="1">
    <citation type="journal article" date="2015" name="Mol. Biochem. Parasitol.">
        <title>Identification of polymorphic genes for use in assemblage B genotyping assays through comparative genomics of multiple assemblage B Giardia duodenalis isolates.</title>
        <authorList>
            <person name="Wielinga C."/>
            <person name="Thompson R.C."/>
            <person name="Monis P."/>
            <person name="Ryan U."/>
        </authorList>
    </citation>
    <scope>NUCLEOTIDE SEQUENCE [LARGE SCALE GENOMIC DNA]</scope>
    <source>
        <strain evidence="2 3">BAH15c1</strain>
    </source>
</reference>
<sequence length="157" mass="18152">MDHKIRTEPRYLRQMAVNNLVHGVLYLALASCGTVGCSRIYLLPNTFQFKSALATMTAFFFLEGPMLLISFWYRLRRESSSYNIMILNVTRTIITVVRYFINVWLIFALFKVNAMDLSEPFSFWTGVTIALFHVLELLFLVSIFMSALLRPIICCCV</sequence>
<evidence type="ECO:0000313" key="3">
    <source>
        <dbReference type="Proteomes" id="UP000070089"/>
    </source>
</evidence>
<gene>
    <name evidence="2" type="ORF">QR46_0683</name>
</gene>
<dbReference type="AlphaFoldDB" id="A0A132NYU2"/>
<keyword evidence="1" id="KW-1133">Transmembrane helix</keyword>